<dbReference type="AlphaFoldDB" id="A0A1X0N4N2"/>
<dbReference type="EMBL" id="MUIO01000057">
    <property type="protein sequence ID" value="ORC58458.1"/>
    <property type="molecule type" value="Genomic_DNA"/>
</dbReference>
<dbReference type="STRING" id="1958950.BZK31_15030"/>
<dbReference type="Proteomes" id="UP000192815">
    <property type="component" value="Unassembled WGS sequence"/>
</dbReference>
<evidence type="ECO:0000313" key="2">
    <source>
        <dbReference type="Proteomes" id="UP000192815"/>
    </source>
</evidence>
<name>A0A1X0N4N2_9PSED</name>
<accession>A0A1X0N4N2</accession>
<organism evidence="1 2">
    <name type="scientific">Pseudomonas floridensis</name>
    <dbReference type="NCBI Taxonomy" id="1958950"/>
    <lineage>
        <taxon>Bacteria</taxon>
        <taxon>Pseudomonadati</taxon>
        <taxon>Pseudomonadota</taxon>
        <taxon>Gammaproteobacteria</taxon>
        <taxon>Pseudomonadales</taxon>
        <taxon>Pseudomonadaceae</taxon>
        <taxon>Pseudomonas</taxon>
    </lineage>
</organism>
<protein>
    <submittedName>
        <fullName evidence="1">Uncharacterized protein</fullName>
    </submittedName>
</protein>
<evidence type="ECO:0000313" key="1">
    <source>
        <dbReference type="EMBL" id="ORC58458.1"/>
    </source>
</evidence>
<keyword evidence="2" id="KW-1185">Reference proteome</keyword>
<proteinExistence type="predicted"/>
<comment type="caution">
    <text evidence="1">The sequence shown here is derived from an EMBL/GenBank/DDBJ whole genome shotgun (WGS) entry which is preliminary data.</text>
</comment>
<gene>
    <name evidence="1" type="ORF">BZK31_15030</name>
</gene>
<reference evidence="2" key="1">
    <citation type="submission" date="2017-02" db="EMBL/GenBank/DDBJ databases">
        <title>Pseudomonas floridae sp. nov., a novel pathogenic bacterial species isolated from tomato.</title>
        <authorList>
            <person name="Timilsina S."/>
            <person name="Vallad G.E."/>
            <person name="Jones J.B."/>
        </authorList>
    </citation>
    <scope>NUCLEOTIDE SEQUENCE [LARGE SCALE GENOMIC DNA]</scope>
    <source>
        <strain evidence="2">GEV388</strain>
    </source>
</reference>
<sequence length="77" mass="8358">MLGLGNGVGWKEVRRRVAGYRFQVPGALLGLGRLGAFEWVGAAVGQLESFGDDIKPSRRAYKVGCDSLSLHEALRKL</sequence>